<dbReference type="EMBL" id="BAAAYN010000030">
    <property type="protein sequence ID" value="GAA3391013.1"/>
    <property type="molecule type" value="Genomic_DNA"/>
</dbReference>
<evidence type="ECO:0000256" key="6">
    <source>
        <dbReference type="ARBA" id="ARBA00022840"/>
    </source>
</evidence>
<keyword evidence="5" id="KW-0418">Kinase</keyword>
<dbReference type="Proteomes" id="UP001501676">
    <property type="component" value="Unassembled WGS sequence"/>
</dbReference>
<proteinExistence type="predicted"/>
<evidence type="ECO:0000256" key="7">
    <source>
        <dbReference type="SAM" id="MobiDB-lite"/>
    </source>
</evidence>
<dbReference type="PROSITE" id="PS50011">
    <property type="entry name" value="PROTEIN_KINASE_DOM"/>
    <property type="match status" value="1"/>
</dbReference>
<keyword evidence="2" id="KW-0723">Serine/threonine-protein kinase</keyword>
<dbReference type="InterPro" id="IPR000719">
    <property type="entry name" value="Prot_kinase_dom"/>
</dbReference>
<evidence type="ECO:0000256" key="3">
    <source>
        <dbReference type="ARBA" id="ARBA00022679"/>
    </source>
</evidence>
<feature type="compositionally biased region" description="Basic and acidic residues" evidence="7">
    <location>
        <begin position="336"/>
        <end position="354"/>
    </location>
</feature>
<dbReference type="InterPro" id="IPR011009">
    <property type="entry name" value="Kinase-like_dom_sf"/>
</dbReference>
<evidence type="ECO:0000256" key="2">
    <source>
        <dbReference type="ARBA" id="ARBA00022527"/>
    </source>
</evidence>
<keyword evidence="4" id="KW-0547">Nucleotide-binding</keyword>
<dbReference type="SUPFAM" id="SSF56112">
    <property type="entry name" value="Protein kinase-like (PK-like)"/>
    <property type="match status" value="1"/>
</dbReference>
<feature type="region of interest" description="Disordered" evidence="7">
    <location>
        <begin position="328"/>
        <end position="358"/>
    </location>
</feature>
<name>A0ABP6T3P3_9ACTN</name>
<dbReference type="Gene3D" id="1.10.510.10">
    <property type="entry name" value="Transferase(Phosphotransferase) domain 1"/>
    <property type="match status" value="1"/>
</dbReference>
<feature type="domain" description="Protein kinase" evidence="8">
    <location>
        <begin position="22"/>
        <end position="276"/>
    </location>
</feature>
<dbReference type="EC" id="2.7.11.1" evidence="1"/>
<feature type="compositionally biased region" description="Low complexity" evidence="7">
    <location>
        <begin position="401"/>
        <end position="413"/>
    </location>
</feature>
<reference evidence="10" key="1">
    <citation type="journal article" date="2019" name="Int. J. Syst. Evol. Microbiol.">
        <title>The Global Catalogue of Microorganisms (GCM) 10K type strain sequencing project: providing services to taxonomists for standard genome sequencing and annotation.</title>
        <authorList>
            <consortium name="The Broad Institute Genomics Platform"/>
            <consortium name="The Broad Institute Genome Sequencing Center for Infectious Disease"/>
            <person name="Wu L."/>
            <person name="Ma J."/>
        </authorList>
    </citation>
    <scope>NUCLEOTIDE SEQUENCE [LARGE SCALE GENOMIC DNA]</scope>
    <source>
        <strain evidence="10">JCM 9458</strain>
    </source>
</reference>
<dbReference type="RefSeq" id="WP_345730367.1">
    <property type="nucleotide sequence ID" value="NZ_BAAAYN010000030.1"/>
</dbReference>
<dbReference type="PANTHER" id="PTHR43289">
    <property type="entry name" value="MITOGEN-ACTIVATED PROTEIN KINASE KINASE KINASE 20-RELATED"/>
    <property type="match status" value="1"/>
</dbReference>
<dbReference type="PANTHER" id="PTHR43289:SF6">
    <property type="entry name" value="SERINE_THREONINE-PROTEIN KINASE NEKL-3"/>
    <property type="match status" value="1"/>
</dbReference>
<organism evidence="9 10">
    <name type="scientific">Cryptosporangium minutisporangium</name>
    <dbReference type="NCBI Taxonomy" id="113569"/>
    <lineage>
        <taxon>Bacteria</taxon>
        <taxon>Bacillati</taxon>
        <taxon>Actinomycetota</taxon>
        <taxon>Actinomycetes</taxon>
        <taxon>Cryptosporangiales</taxon>
        <taxon>Cryptosporangiaceae</taxon>
        <taxon>Cryptosporangium</taxon>
    </lineage>
</organism>
<evidence type="ECO:0000256" key="1">
    <source>
        <dbReference type="ARBA" id="ARBA00012513"/>
    </source>
</evidence>
<evidence type="ECO:0000256" key="4">
    <source>
        <dbReference type="ARBA" id="ARBA00022741"/>
    </source>
</evidence>
<feature type="region of interest" description="Disordered" evidence="7">
    <location>
        <begin position="401"/>
        <end position="452"/>
    </location>
</feature>
<dbReference type="Pfam" id="PF00069">
    <property type="entry name" value="Pkinase"/>
    <property type="match status" value="1"/>
</dbReference>
<evidence type="ECO:0000256" key="5">
    <source>
        <dbReference type="ARBA" id="ARBA00022777"/>
    </source>
</evidence>
<sequence length="452" mass="47716">MQAIDTDTRSSAPPPLVLDGRYEIENRLGGGGASDVYRARDLRLDRPVAVKMFRVRAGAHSDRRCGDEARLLAALNHPGLVAVYDAGWHDDREYLVLQLIEGRTLGRCIAAGALPPKDVVRIGAVLADVLHHVHARGIVHRDVKPSNVLCGNGGGVFLADFGISHPAGAEETNGSGVVVGTAPYLAPEQVQGGPVGPPCDVYALGLVLLECLTGKREYPGGQLEAAMARLHREPVVPDHTPAPLGRLIRAMTALDPAARPTALQCRKLLAVHDPNLSRPTFPAGMPVLEPVVVERPVGAQATPGARWDSADLPTAEVLVAAALGEAPAADVVPEPDPVREPDLVREPDPVREADPVPVGAEQRRDEGLDVGLDVFDVLDDPADDQSPDDVADDDVVTGAVGVGAEEVGEAVDPARARRRRTTGAHRRRRGAGLGSTLWLARGRAGTPESRAS</sequence>
<dbReference type="Gene3D" id="3.30.200.20">
    <property type="entry name" value="Phosphorylase Kinase, domain 1"/>
    <property type="match status" value="1"/>
</dbReference>
<keyword evidence="6" id="KW-0067">ATP-binding</keyword>
<dbReference type="CDD" id="cd14014">
    <property type="entry name" value="STKc_PknB_like"/>
    <property type="match status" value="1"/>
</dbReference>
<feature type="compositionally biased region" description="Basic residues" evidence="7">
    <location>
        <begin position="416"/>
        <end position="430"/>
    </location>
</feature>
<accession>A0ABP6T3P3</accession>
<keyword evidence="3" id="KW-0808">Transferase</keyword>
<dbReference type="InterPro" id="IPR008271">
    <property type="entry name" value="Ser/Thr_kinase_AS"/>
</dbReference>
<evidence type="ECO:0000259" key="8">
    <source>
        <dbReference type="PROSITE" id="PS50011"/>
    </source>
</evidence>
<gene>
    <name evidence="9" type="ORF">GCM10020369_47240</name>
</gene>
<evidence type="ECO:0000313" key="10">
    <source>
        <dbReference type="Proteomes" id="UP001501676"/>
    </source>
</evidence>
<protein>
    <recommendedName>
        <fullName evidence="1">non-specific serine/threonine protein kinase</fullName>
        <ecNumber evidence="1">2.7.11.1</ecNumber>
    </recommendedName>
</protein>
<keyword evidence="10" id="KW-1185">Reference proteome</keyword>
<comment type="caution">
    <text evidence="9">The sequence shown here is derived from an EMBL/GenBank/DDBJ whole genome shotgun (WGS) entry which is preliminary data.</text>
</comment>
<dbReference type="SMART" id="SM00220">
    <property type="entry name" value="S_TKc"/>
    <property type="match status" value="1"/>
</dbReference>
<dbReference type="PROSITE" id="PS00108">
    <property type="entry name" value="PROTEIN_KINASE_ST"/>
    <property type="match status" value="1"/>
</dbReference>
<evidence type="ECO:0000313" key="9">
    <source>
        <dbReference type="EMBL" id="GAA3391013.1"/>
    </source>
</evidence>